<dbReference type="InterPro" id="IPR009056">
    <property type="entry name" value="Cyt_c-like_dom"/>
</dbReference>
<gene>
    <name evidence="6" type="ORF">Q5I04_07450</name>
    <name evidence="7" type="ORF">Q5I06_07780</name>
</gene>
<dbReference type="PROSITE" id="PS51007">
    <property type="entry name" value="CYTC"/>
    <property type="match status" value="1"/>
</dbReference>
<dbReference type="GO" id="GO:0046872">
    <property type="term" value="F:metal ion binding"/>
    <property type="evidence" value="ECO:0007669"/>
    <property type="project" value="UniProtKB-KW"/>
</dbReference>
<evidence type="ECO:0000313" key="7">
    <source>
        <dbReference type="EMBL" id="MDP2539671.1"/>
    </source>
</evidence>
<keyword evidence="3 4" id="KW-0408">Iron</keyword>
<evidence type="ECO:0000259" key="5">
    <source>
        <dbReference type="PROSITE" id="PS51007"/>
    </source>
</evidence>
<evidence type="ECO:0000256" key="4">
    <source>
        <dbReference type="PROSITE-ProRule" id="PRU00433"/>
    </source>
</evidence>
<dbReference type="EMBL" id="JAUYZK010000013">
    <property type="protein sequence ID" value="MDP2539671.1"/>
    <property type="molecule type" value="Genomic_DNA"/>
</dbReference>
<dbReference type="SUPFAM" id="SSF46626">
    <property type="entry name" value="Cytochrome c"/>
    <property type="match status" value="1"/>
</dbReference>
<evidence type="ECO:0000256" key="2">
    <source>
        <dbReference type="ARBA" id="ARBA00022723"/>
    </source>
</evidence>
<dbReference type="Pfam" id="PF00034">
    <property type="entry name" value="Cytochrom_C"/>
    <property type="match status" value="1"/>
</dbReference>
<dbReference type="Proteomes" id="UP001177258">
    <property type="component" value="Unassembled WGS sequence"/>
</dbReference>
<dbReference type="GO" id="GO:0009055">
    <property type="term" value="F:electron transfer activity"/>
    <property type="evidence" value="ECO:0007669"/>
    <property type="project" value="InterPro"/>
</dbReference>
<evidence type="ECO:0000256" key="3">
    <source>
        <dbReference type="ARBA" id="ARBA00023004"/>
    </source>
</evidence>
<sequence length="118" mass="13648">MIKGGKKIFFCFFIFPVCILAQETKDTSFITTQEYGKKLYENPRNIGCIKCHGKNGESEVIATYKTKNKNKIIKTPKINDMDFETFKKALGKDKGIMPKYNLTEEEIKAIYLYISSRK</sequence>
<dbReference type="Proteomes" id="UP001240777">
    <property type="component" value="Unassembled WGS sequence"/>
</dbReference>
<reference evidence="7 9" key="1">
    <citation type="submission" date="2023-07" db="EMBL/GenBank/DDBJ databases">
        <title>Unpublished Manusciprt.</title>
        <authorList>
            <person name="Aydin F."/>
            <person name="Tarhane S."/>
            <person name="Saticioglu I.B."/>
            <person name="Karakaya E."/>
            <person name="Abay S."/>
            <person name="Guran O."/>
            <person name="Bozkurt E."/>
            <person name="Uzum N."/>
            <person name="Olgun K."/>
            <person name="Jablonski D."/>
        </authorList>
    </citation>
    <scope>NUCLEOTIDE SEQUENCE</scope>
    <source>
        <strain evidence="9">faydin-H75</strain>
        <strain evidence="7">Faydin-H76</strain>
    </source>
</reference>
<dbReference type="GO" id="GO:0020037">
    <property type="term" value="F:heme binding"/>
    <property type="evidence" value="ECO:0007669"/>
    <property type="project" value="InterPro"/>
</dbReference>
<organism evidence="7 8">
    <name type="scientific">Helicobacter cappadocius</name>
    <dbReference type="NCBI Taxonomy" id="3063998"/>
    <lineage>
        <taxon>Bacteria</taxon>
        <taxon>Pseudomonadati</taxon>
        <taxon>Campylobacterota</taxon>
        <taxon>Epsilonproteobacteria</taxon>
        <taxon>Campylobacterales</taxon>
        <taxon>Helicobacteraceae</taxon>
        <taxon>Helicobacter</taxon>
    </lineage>
</organism>
<feature type="domain" description="Cytochrome c" evidence="5">
    <location>
        <begin position="31"/>
        <end position="118"/>
    </location>
</feature>
<comment type="caution">
    <text evidence="7">The sequence shown here is derived from an EMBL/GenBank/DDBJ whole genome shotgun (WGS) entry which is preliminary data.</text>
</comment>
<evidence type="ECO:0000313" key="6">
    <source>
        <dbReference type="EMBL" id="MDO7253743.1"/>
    </source>
</evidence>
<name>A0AA90PKK3_9HELI</name>
<reference evidence="6 8" key="3">
    <citation type="journal article" date="2024" name="Syst. Appl. Microbiol.">
        <title>Helicobacter cappadocius sp. nov., from lizards: The first psychrotrophic Helicobacter species.</title>
        <authorList>
            <person name="Aydin F."/>
            <person name="Tarhane S."/>
            <person name="Karakaya E."/>
            <person name="Abay S."/>
            <person name="Kayman T."/>
            <person name="Guran O."/>
            <person name="Bozkurt E."/>
            <person name="Uzum N."/>
            <person name="Avci A."/>
            <person name="Olgun K."/>
            <person name="Jablonski D."/>
            <person name="Guran C."/>
            <person name="Burcin Saticioglu I."/>
        </authorList>
    </citation>
    <scope>NUCLEOTIDE SEQUENCE [LARGE SCALE GENOMIC DNA]</scope>
    <source>
        <strain evidence="6">Faydin-H75</strain>
        <strain evidence="8">faydin-H76</strain>
    </source>
</reference>
<dbReference type="InterPro" id="IPR036909">
    <property type="entry name" value="Cyt_c-like_dom_sf"/>
</dbReference>
<keyword evidence="1 4" id="KW-0349">Heme</keyword>
<keyword evidence="9" id="KW-1185">Reference proteome</keyword>
<reference evidence="6" key="2">
    <citation type="submission" date="2023-07" db="EMBL/GenBank/DDBJ databases">
        <authorList>
            <person name="Aydin F."/>
            <person name="Tarhane S."/>
            <person name="Saticioglu I.B."/>
            <person name="Karakaya E."/>
            <person name="Abay S."/>
            <person name="Guran O."/>
            <person name="Bozkurt E."/>
            <person name="Uzum N."/>
            <person name="Olgun K."/>
            <person name="Jablonski D."/>
        </authorList>
    </citation>
    <scope>NUCLEOTIDE SEQUENCE</scope>
    <source>
        <strain evidence="6">Faydin-H75</strain>
    </source>
</reference>
<proteinExistence type="predicted"/>
<accession>A0AA90PKK3</accession>
<evidence type="ECO:0000313" key="9">
    <source>
        <dbReference type="Proteomes" id="UP001240777"/>
    </source>
</evidence>
<protein>
    <submittedName>
        <fullName evidence="7">C-type cytochrome</fullName>
    </submittedName>
</protein>
<dbReference type="EMBL" id="JAUPEV010000013">
    <property type="protein sequence ID" value="MDO7253743.1"/>
    <property type="molecule type" value="Genomic_DNA"/>
</dbReference>
<keyword evidence="2 4" id="KW-0479">Metal-binding</keyword>
<dbReference type="Gene3D" id="1.10.760.10">
    <property type="entry name" value="Cytochrome c-like domain"/>
    <property type="match status" value="1"/>
</dbReference>
<evidence type="ECO:0000256" key="1">
    <source>
        <dbReference type="ARBA" id="ARBA00022617"/>
    </source>
</evidence>
<dbReference type="RefSeq" id="WP_305517583.1">
    <property type="nucleotide sequence ID" value="NZ_JAUPEV010000013.1"/>
</dbReference>
<evidence type="ECO:0000313" key="8">
    <source>
        <dbReference type="Proteomes" id="UP001177258"/>
    </source>
</evidence>
<dbReference type="AlphaFoldDB" id="A0AA90PKK3"/>